<feature type="chain" id="PRO_5045178756" evidence="3">
    <location>
        <begin position="28"/>
        <end position="182"/>
    </location>
</feature>
<evidence type="ECO:0000256" key="2">
    <source>
        <dbReference type="SAM" id="Phobius"/>
    </source>
</evidence>
<evidence type="ECO:0000256" key="1">
    <source>
        <dbReference type="SAM" id="MobiDB-lite"/>
    </source>
</evidence>
<keyword evidence="2" id="KW-0472">Membrane</keyword>
<feature type="transmembrane region" description="Helical" evidence="2">
    <location>
        <begin position="156"/>
        <end position="175"/>
    </location>
</feature>
<protein>
    <submittedName>
        <fullName evidence="4">Uncharacterized protein</fullName>
    </submittedName>
</protein>
<keyword evidence="5" id="KW-1185">Reference proteome</keyword>
<proteinExistence type="predicted"/>
<keyword evidence="2" id="KW-1133">Transmembrane helix</keyword>
<comment type="caution">
    <text evidence="4">The sequence shown here is derived from an EMBL/GenBank/DDBJ whole genome shotgun (WGS) entry which is preliminary data.</text>
</comment>
<dbReference type="RefSeq" id="WP_109279989.1">
    <property type="nucleotide sequence ID" value="NZ_JBFAUK010000031.1"/>
</dbReference>
<feature type="signal peptide" evidence="3">
    <location>
        <begin position="1"/>
        <end position="27"/>
    </location>
</feature>
<sequence>MSNRRFTATALLATALLALGPATTAHAHGDTIRLAPLQVTAGHPSTVAVWDNDGDPVDEKIAGTLSATSADGTTVGPWRLVPVPGAKPGSLTTKEALPAGRWTITAETAFPALGRVQGQAEVTTASLSSPTPAPARTEQPSAGQDTGSGSGSTTTVVALTAAAVVAAGLAGFWLLRRRARRS</sequence>
<feature type="compositionally biased region" description="Polar residues" evidence="1">
    <location>
        <begin position="121"/>
        <end position="130"/>
    </location>
</feature>
<evidence type="ECO:0000313" key="4">
    <source>
        <dbReference type="EMBL" id="MEV5510377.1"/>
    </source>
</evidence>
<feature type="region of interest" description="Disordered" evidence="1">
    <location>
        <begin position="121"/>
        <end position="153"/>
    </location>
</feature>
<accession>A0ABV3K5D3</accession>
<gene>
    <name evidence="4" type="ORF">AB0L16_28790</name>
</gene>
<dbReference type="EMBL" id="JBFAUK010000031">
    <property type="protein sequence ID" value="MEV5510377.1"/>
    <property type="molecule type" value="Genomic_DNA"/>
</dbReference>
<keyword evidence="3" id="KW-0732">Signal</keyword>
<dbReference type="Proteomes" id="UP001552594">
    <property type="component" value="Unassembled WGS sequence"/>
</dbReference>
<reference evidence="4 5" key="1">
    <citation type="submission" date="2024-06" db="EMBL/GenBank/DDBJ databases">
        <title>The Natural Products Discovery Center: Release of the First 8490 Sequenced Strains for Exploring Actinobacteria Biosynthetic Diversity.</title>
        <authorList>
            <person name="Kalkreuter E."/>
            <person name="Kautsar S.A."/>
            <person name="Yang D."/>
            <person name="Bader C.D."/>
            <person name="Teijaro C.N."/>
            <person name="Fluegel L."/>
            <person name="Davis C.M."/>
            <person name="Simpson J.R."/>
            <person name="Lauterbach L."/>
            <person name="Steele A.D."/>
            <person name="Gui C."/>
            <person name="Meng S."/>
            <person name="Li G."/>
            <person name="Viehrig K."/>
            <person name="Ye F."/>
            <person name="Su P."/>
            <person name="Kiefer A.F."/>
            <person name="Nichols A."/>
            <person name="Cepeda A.J."/>
            <person name="Yan W."/>
            <person name="Fan B."/>
            <person name="Jiang Y."/>
            <person name="Adhikari A."/>
            <person name="Zheng C.-J."/>
            <person name="Schuster L."/>
            <person name="Cowan T.M."/>
            <person name="Smanski M.J."/>
            <person name="Chevrette M.G."/>
            <person name="De Carvalho L.P.S."/>
            <person name="Shen B."/>
        </authorList>
    </citation>
    <scope>NUCLEOTIDE SEQUENCE [LARGE SCALE GENOMIC DNA]</scope>
    <source>
        <strain evidence="4 5">NPDC052347</strain>
    </source>
</reference>
<evidence type="ECO:0000256" key="3">
    <source>
        <dbReference type="SAM" id="SignalP"/>
    </source>
</evidence>
<evidence type="ECO:0000313" key="5">
    <source>
        <dbReference type="Proteomes" id="UP001552594"/>
    </source>
</evidence>
<name>A0ABV3K5D3_STRON</name>
<organism evidence="4 5">
    <name type="scientific">Streptomyces orinoci</name>
    <name type="common">Streptoverticillium orinoci</name>
    <dbReference type="NCBI Taxonomy" id="67339"/>
    <lineage>
        <taxon>Bacteria</taxon>
        <taxon>Bacillati</taxon>
        <taxon>Actinomycetota</taxon>
        <taxon>Actinomycetes</taxon>
        <taxon>Kitasatosporales</taxon>
        <taxon>Streptomycetaceae</taxon>
        <taxon>Streptomyces</taxon>
    </lineage>
</organism>
<keyword evidence="2" id="KW-0812">Transmembrane</keyword>